<keyword evidence="14" id="KW-1185">Reference proteome</keyword>
<evidence type="ECO:0000256" key="1">
    <source>
        <dbReference type="ARBA" id="ARBA00004604"/>
    </source>
</evidence>
<dbReference type="InterPro" id="IPR015507">
    <property type="entry name" value="rRNA-MeTfrase_E"/>
</dbReference>
<dbReference type="GO" id="GO:0008650">
    <property type="term" value="F:rRNA (uridine-2'-O-)-methyltransferase activity"/>
    <property type="evidence" value="ECO:0007669"/>
    <property type="project" value="TreeGrafter"/>
</dbReference>
<dbReference type="EC" id="2.1.1.-" evidence="8"/>
<keyword evidence="7 8" id="KW-0539">Nucleus</keyword>
<evidence type="ECO:0000256" key="7">
    <source>
        <dbReference type="ARBA" id="ARBA00023242"/>
    </source>
</evidence>
<evidence type="ECO:0000256" key="8">
    <source>
        <dbReference type="HAMAP-Rule" id="MF_03163"/>
    </source>
</evidence>
<reference evidence="13 14" key="1">
    <citation type="submission" date="2020-09" db="EMBL/GenBank/DDBJ databases">
        <title>De no assembly of potato wild relative species, Solanum commersonii.</title>
        <authorList>
            <person name="Cho K."/>
        </authorList>
    </citation>
    <scope>NUCLEOTIDE SEQUENCE [LARGE SCALE GENOMIC DNA]</scope>
    <source>
        <strain evidence="13">LZ3.2</strain>
        <tissue evidence="13">Leaf</tissue>
    </source>
</reference>
<proteinExistence type="inferred from homology"/>
<feature type="binding site" evidence="8">
    <location>
        <position position="56"/>
    </location>
    <ligand>
        <name>S-adenosyl-L-methionine</name>
        <dbReference type="ChEBI" id="CHEBI:59789"/>
    </ligand>
</feature>
<keyword evidence="3 8" id="KW-0698">rRNA processing</keyword>
<comment type="function">
    <text evidence="8">Probable methyltransferase involved in the maturation of rRNA and in the biogenesis of ribosomal subunits.</text>
</comment>
<gene>
    <name evidence="13" type="ORF">H5410_045095</name>
</gene>
<dbReference type="InterPro" id="IPR024576">
    <property type="entry name" value="rRNA_MeTfrase_Spb1_DUF3381"/>
</dbReference>
<evidence type="ECO:0000313" key="13">
    <source>
        <dbReference type="EMBL" id="KAG5584661.1"/>
    </source>
</evidence>
<feature type="binding site" evidence="8">
    <location>
        <position position="118"/>
    </location>
    <ligand>
        <name>S-adenosyl-L-methionine</name>
        <dbReference type="ChEBI" id="CHEBI:59789"/>
    </ligand>
</feature>
<dbReference type="GO" id="GO:0005730">
    <property type="term" value="C:nucleolus"/>
    <property type="evidence" value="ECO:0007669"/>
    <property type="project" value="UniProtKB-SubCell"/>
</dbReference>
<feature type="domain" description="Ribosomal RNA methyltransferase SPB1-like C-terminal" evidence="11">
    <location>
        <begin position="622"/>
        <end position="810"/>
    </location>
</feature>
<dbReference type="Pfam" id="PF07780">
    <property type="entry name" value="Spb1_C"/>
    <property type="match status" value="1"/>
</dbReference>
<name>A0A9J5XAQ9_SOLCO</name>
<feature type="domain" description="DUF3381" evidence="12">
    <location>
        <begin position="234"/>
        <end position="379"/>
    </location>
</feature>
<feature type="binding site" evidence="8">
    <location>
        <position position="90"/>
    </location>
    <ligand>
        <name>S-adenosyl-L-methionine</name>
        <dbReference type="ChEBI" id="CHEBI:59789"/>
    </ligand>
</feature>
<dbReference type="AlphaFoldDB" id="A0A9J5XAQ9"/>
<evidence type="ECO:0000256" key="6">
    <source>
        <dbReference type="ARBA" id="ARBA00022691"/>
    </source>
</evidence>
<dbReference type="SUPFAM" id="SSF53335">
    <property type="entry name" value="S-adenosyl-L-methionine-dependent methyltransferases"/>
    <property type="match status" value="1"/>
</dbReference>
<feature type="coiled-coil region" evidence="8">
    <location>
        <begin position="724"/>
        <end position="751"/>
    </location>
</feature>
<evidence type="ECO:0000256" key="2">
    <source>
        <dbReference type="ARBA" id="ARBA00022517"/>
    </source>
</evidence>
<comment type="subcellular location">
    <subcellularLocation>
        <location evidence="1 8">Nucleus</location>
        <location evidence="1 8">Nucleolus</location>
    </subcellularLocation>
</comment>
<feature type="active site" description="Proton acceptor" evidence="8">
    <location>
        <position position="158"/>
    </location>
</feature>
<dbReference type="Pfam" id="PF11861">
    <property type="entry name" value="DUF3381"/>
    <property type="match status" value="1"/>
</dbReference>
<accession>A0A9J5XAQ9</accession>
<dbReference type="GO" id="GO:0000466">
    <property type="term" value="P:maturation of 5.8S rRNA from tricistronic rRNA transcript (SSU-rRNA, 5.8S rRNA, LSU-rRNA)"/>
    <property type="evidence" value="ECO:0007669"/>
    <property type="project" value="TreeGrafter"/>
</dbReference>
<keyword evidence="5 8" id="KW-0808">Transferase</keyword>
<evidence type="ECO:0000256" key="4">
    <source>
        <dbReference type="ARBA" id="ARBA00022603"/>
    </source>
</evidence>
<dbReference type="GO" id="GO:0016435">
    <property type="term" value="F:rRNA (guanine) methyltransferase activity"/>
    <property type="evidence" value="ECO:0007669"/>
    <property type="project" value="TreeGrafter"/>
</dbReference>
<dbReference type="FunFam" id="3.40.50.150:FF:000004">
    <property type="entry name" value="AdoMet-dependent rRNA methyltransferase SPB1"/>
    <property type="match status" value="1"/>
</dbReference>
<dbReference type="Proteomes" id="UP000824120">
    <property type="component" value="Chromosome 9"/>
</dbReference>
<evidence type="ECO:0000256" key="9">
    <source>
        <dbReference type="SAM" id="MobiDB-lite"/>
    </source>
</evidence>
<dbReference type="GO" id="GO:0000463">
    <property type="term" value="P:maturation of LSU-rRNA from tricistronic rRNA transcript (SSU-rRNA, 5.8S rRNA, LSU-rRNA)"/>
    <property type="evidence" value="ECO:0007669"/>
    <property type="project" value="TreeGrafter"/>
</dbReference>
<keyword evidence="2 8" id="KW-0690">Ribosome biogenesis</keyword>
<evidence type="ECO:0000259" key="11">
    <source>
        <dbReference type="Pfam" id="PF07780"/>
    </source>
</evidence>
<comment type="similarity">
    <text evidence="8">Belongs to the class I-like SAM-binding methyltransferase superfamily. RNA methyltransferase RlmE family. SPB1 subfamily.</text>
</comment>
<evidence type="ECO:0000256" key="3">
    <source>
        <dbReference type="ARBA" id="ARBA00022552"/>
    </source>
</evidence>
<keyword evidence="8" id="KW-0175">Coiled coil</keyword>
<feature type="region of interest" description="Disordered" evidence="9">
    <location>
        <begin position="439"/>
        <end position="475"/>
    </location>
</feature>
<dbReference type="InterPro" id="IPR012920">
    <property type="entry name" value="rRNA_MeTfrase_SPB1-like_C"/>
</dbReference>
<dbReference type="InterPro" id="IPR028589">
    <property type="entry name" value="SPB1-like"/>
</dbReference>
<evidence type="ECO:0000256" key="5">
    <source>
        <dbReference type="ARBA" id="ARBA00022679"/>
    </source>
</evidence>
<comment type="catalytic activity">
    <reaction evidence="8">
        <text>a ribonucleotide in rRNA + S-adenosyl-L-methionine = a 2'-O-methylribonucleotide in rRNA + S-adenosyl-L-homocysteine + H(+)</text>
        <dbReference type="Rhea" id="RHEA:48628"/>
        <dbReference type="Rhea" id="RHEA-COMP:12164"/>
        <dbReference type="Rhea" id="RHEA-COMP:12165"/>
        <dbReference type="ChEBI" id="CHEBI:15378"/>
        <dbReference type="ChEBI" id="CHEBI:57856"/>
        <dbReference type="ChEBI" id="CHEBI:59789"/>
        <dbReference type="ChEBI" id="CHEBI:90675"/>
        <dbReference type="ChEBI" id="CHEBI:90676"/>
    </reaction>
</comment>
<keyword evidence="4 8" id="KW-0489">Methyltransferase</keyword>
<organism evidence="13 14">
    <name type="scientific">Solanum commersonii</name>
    <name type="common">Commerson's wild potato</name>
    <name type="synonym">Commerson's nightshade</name>
    <dbReference type="NCBI Taxonomy" id="4109"/>
    <lineage>
        <taxon>Eukaryota</taxon>
        <taxon>Viridiplantae</taxon>
        <taxon>Streptophyta</taxon>
        <taxon>Embryophyta</taxon>
        <taxon>Tracheophyta</taxon>
        <taxon>Spermatophyta</taxon>
        <taxon>Magnoliopsida</taxon>
        <taxon>eudicotyledons</taxon>
        <taxon>Gunneridae</taxon>
        <taxon>Pentapetalae</taxon>
        <taxon>asterids</taxon>
        <taxon>lamiids</taxon>
        <taxon>Solanales</taxon>
        <taxon>Solanaceae</taxon>
        <taxon>Solanoideae</taxon>
        <taxon>Solaneae</taxon>
        <taxon>Solanum</taxon>
    </lineage>
</organism>
<dbReference type="PANTHER" id="PTHR10920:SF21">
    <property type="entry name" value="RRNA METHYLTRANSFERASE-RELATED"/>
    <property type="match status" value="1"/>
</dbReference>
<dbReference type="HAMAP" id="MF_03163">
    <property type="entry name" value="RNA_methyltr_E_SPB1"/>
    <property type="match status" value="1"/>
</dbReference>
<feature type="domain" description="Ribosomal RNA methyltransferase FtsJ" evidence="10">
    <location>
        <begin position="22"/>
        <end position="201"/>
    </location>
</feature>
<dbReference type="EMBL" id="JACXVP010000009">
    <property type="protein sequence ID" value="KAG5584661.1"/>
    <property type="molecule type" value="Genomic_DNA"/>
</dbReference>
<evidence type="ECO:0000313" key="14">
    <source>
        <dbReference type="Proteomes" id="UP000824120"/>
    </source>
</evidence>
<dbReference type="InterPro" id="IPR050082">
    <property type="entry name" value="RNA_methyltr_RlmE"/>
</dbReference>
<protein>
    <recommendedName>
        <fullName evidence="8">Putative rRNA methyltransferase</fullName>
        <ecNumber evidence="8">2.1.1.-</ecNumber>
    </recommendedName>
    <alternativeName>
        <fullName evidence="8">2'-O-ribose RNA methyltransferase SPB1 homolog</fullName>
    </alternativeName>
</protein>
<dbReference type="InterPro" id="IPR002877">
    <property type="entry name" value="RNA_MeTrfase_FtsJ_dom"/>
</dbReference>
<keyword evidence="6 8" id="KW-0949">S-adenosyl-L-methionine</keyword>
<feature type="compositionally biased region" description="Acidic residues" evidence="9">
    <location>
        <begin position="439"/>
        <end position="460"/>
    </location>
</feature>
<evidence type="ECO:0000259" key="12">
    <source>
        <dbReference type="Pfam" id="PF11861"/>
    </source>
</evidence>
<feature type="region of interest" description="Disordered" evidence="9">
    <location>
        <begin position="792"/>
        <end position="821"/>
    </location>
</feature>
<evidence type="ECO:0000259" key="10">
    <source>
        <dbReference type="Pfam" id="PF01728"/>
    </source>
</evidence>
<comment type="caution">
    <text evidence="13">The sequence shown here is derived from an EMBL/GenBank/DDBJ whole genome shotgun (WGS) entry which is preliminary data.</text>
</comment>
<dbReference type="Gene3D" id="3.40.50.150">
    <property type="entry name" value="Vaccinia Virus protein VP39"/>
    <property type="match status" value="1"/>
</dbReference>
<sequence length="821" mass="92831">MGKLKGRDRRDKFYHLARESRYRSRAAFKLIQLNSKFSFLTSSQSVLDLCAAPGGWMQVVVSKTPVGSLVIGVDIVPIKPIGGAIAVQEDITTAKCKSTIKRIIAEKGCSGFDLILHDGSPNMGGAWAMEATVQSSLVIDSVKLATQFLLPNGTFVTKVFRSQDYTAVLYCLRQLFEKVEVEKPLASRSESAEIYLIGFKYKAPAKIDPRLLDIKHLFQGGKEPLKVVDVLRATKQKRHRDGYEDGETVLRKDCSAADFVWSDIKSLGSVASIKFDDPASLPMRDHPLTTEEVRTLCEDLRVLGEQDLKHLSKWRKLMRKALAPSETISNPKVVIECEREEDEDTRLVKEMEELKETELRKTKREKRVIAKRQAKDKVREVLGMQSDATEDGFADPELFSLTLIKVWKSLKGWKEVYGNISLLVGDGSRSKRDVVVADDNECDDGTAEVNSEDDGSDLEAPENASTDMDSEEERIRRDDEIEGLLEDHNKRYMARGERKTKRSRISYLGDCKLLELGDEDGMTHSAQDSDSDMGEDQVNPLIIPLETAPSEEEVAKMWFTQDVFVEPEEQDMLDKYNSEDEMLINLVGEMTPISKTQTTSELLAPTLTKKRMDGLLQVPSSETADGFEIVPVPPTDSSDSSGDDIDRKAEILSVAKKLILKRQRESMMDDGYNKYMFDDEGLPYWFVDEEKRHRQLIMPVTKEEIAAIRAQFKEINVRPAKKVAEAKARKKRVAQRKLDKIRKKANSISDQADVSYRSKSRMIEQLYKKATPKRPEREYVVAKKGVQVKVGRGKVLVDRRMKKDAKRQGTSKQGLKKGRQN</sequence>
<dbReference type="GO" id="GO:0030687">
    <property type="term" value="C:preribosome, large subunit precursor"/>
    <property type="evidence" value="ECO:0007669"/>
    <property type="project" value="TreeGrafter"/>
</dbReference>
<dbReference type="Pfam" id="PF01728">
    <property type="entry name" value="FtsJ"/>
    <property type="match status" value="1"/>
</dbReference>
<dbReference type="PANTHER" id="PTHR10920">
    <property type="entry name" value="RIBOSOMAL RNA METHYLTRANSFERASE"/>
    <property type="match status" value="1"/>
</dbReference>
<dbReference type="HAMAP" id="MF_01547">
    <property type="entry name" value="RNA_methyltr_E"/>
    <property type="match status" value="1"/>
</dbReference>
<feature type="binding site" evidence="8">
    <location>
        <position position="74"/>
    </location>
    <ligand>
        <name>S-adenosyl-L-methionine</name>
        <dbReference type="ChEBI" id="CHEBI:59789"/>
    </ligand>
</feature>
<dbReference type="OrthoDB" id="1287559at2759"/>
<feature type="binding site" evidence="8">
    <location>
        <position position="54"/>
    </location>
    <ligand>
        <name>S-adenosyl-L-methionine</name>
        <dbReference type="ChEBI" id="CHEBI:59789"/>
    </ligand>
</feature>
<dbReference type="InterPro" id="IPR029063">
    <property type="entry name" value="SAM-dependent_MTases_sf"/>
</dbReference>